<dbReference type="PROSITE" id="PS50011">
    <property type="entry name" value="PROTEIN_KINASE_DOM"/>
    <property type="match status" value="1"/>
</dbReference>
<evidence type="ECO:0000259" key="1">
    <source>
        <dbReference type="PROSITE" id="PS50011"/>
    </source>
</evidence>
<dbReference type="AlphaFoldDB" id="A0A2I0KJ99"/>
<dbReference type="PANTHER" id="PTHR48011">
    <property type="entry name" value="CCR4-NOT TRANSCRIPTIONAL COMPLEX SUBUNIT CAF120-RELATED"/>
    <property type="match status" value="1"/>
</dbReference>
<dbReference type="Pfam" id="PF00069">
    <property type="entry name" value="Pkinase"/>
    <property type="match status" value="1"/>
</dbReference>
<dbReference type="InterPro" id="IPR011009">
    <property type="entry name" value="Kinase-like_dom_sf"/>
</dbReference>
<proteinExistence type="predicted"/>
<evidence type="ECO:0000313" key="2">
    <source>
        <dbReference type="EMBL" id="PKI68584.1"/>
    </source>
</evidence>
<sequence length="382" mass="41296">MEYLPRGTLTDEIRKRGGKLDEPRITRYSRQIARGIDYLHSRGLVHCDIKGRNILIGEDGAKIADFGCAKSADEVGSCCGTPAFMAPEVARGEEQGKPADIWAFGCTVIEMATGRSLWGGDGGDPLSVLYRIGFSDASAEIPGSLSEEAKDFLEKCLRRNPEDRWTTSQLLNHPFLVDPTTCSSPNRASDSSSSSPTSILDLGFWNSVETESEITKSSSQFTQSCEEEVSPSAANRIGQLAGPSGRWPGWAGNDVDWVTVRGNFGGGGDRDGGDNDEKHGNAGSVEVEEVGIGPVGLSVYGPLGNQVQVVKKSPKKQRKVNYTKAGYEAPSIFSFTQPLGGLFDRIHCHCLGRLRRKRAMDSDANLKLSANLLIRPTPQQAD</sequence>
<organism evidence="2 3">
    <name type="scientific">Punica granatum</name>
    <name type="common">Pomegranate</name>
    <dbReference type="NCBI Taxonomy" id="22663"/>
    <lineage>
        <taxon>Eukaryota</taxon>
        <taxon>Viridiplantae</taxon>
        <taxon>Streptophyta</taxon>
        <taxon>Embryophyta</taxon>
        <taxon>Tracheophyta</taxon>
        <taxon>Spermatophyta</taxon>
        <taxon>Magnoliopsida</taxon>
        <taxon>eudicotyledons</taxon>
        <taxon>Gunneridae</taxon>
        <taxon>Pentapetalae</taxon>
        <taxon>rosids</taxon>
        <taxon>malvids</taxon>
        <taxon>Myrtales</taxon>
        <taxon>Lythraceae</taxon>
        <taxon>Punica</taxon>
    </lineage>
</organism>
<name>A0A2I0KJ99_PUNGR</name>
<dbReference type="PROSITE" id="PS00108">
    <property type="entry name" value="PROTEIN_KINASE_ST"/>
    <property type="match status" value="1"/>
</dbReference>
<keyword evidence="3" id="KW-1185">Reference proteome</keyword>
<dbReference type="InterPro" id="IPR008271">
    <property type="entry name" value="Ser/Thr_kinase_AS"/>
</dbReference>
<protein>
    <recommendedName>
        <fullName evidence="1">Protein kinase domain-containing protein</fullName>
    </recommendedName>
</protein>
<dbReference type="Proteomes" id="UP000233551">
    <property type="component" value="Unassembled WGS sequence"/>
</dbReference>
<feature type="domain" description="Protein kinase" evidence="1">
    <location>
        <begin position="1"/>
        <end position="176"/>
    </location>
</feature>
<gene>
    <name evidence="2" type="ORF">CRG98_010988</name>
</gene>
<dbReference type="PANTHER" id="PTHR48011:SF4">
    <property type="entry name" value="MITOGEN-ACTIVATED PROTEIN KINASE KINASE KINASE 19"/>
    <property type="match status" value="1"/>
</dbReference>
<dbReference type="CDD" id="cd06606">
    <property type="entry name" value="STKc_MAPKKK"/>
    <property type="match status" value="1"/>
</dbReference>
<evidence type="ECO:0000313" key="3">
    <source>
        <dbReference type="Proteomes" id="UP000233551"/>
    </source>
</evidence>
<dbReference type="GO" id="GO:0007165">
    <property type="term" value="P:signal transduction"/>
    <property type="evidence" value="ECO:0007669"/>
    <property type="project" value="TreeGrafter"/>
</dbReference>
<dbReference type="SUPFAM" id="SSF56112">
    <property type="entry name" value="Protein kinase-like (PK-like)"/>
    <property type="match status" value="1"/>
</dbReference>
<dbReference type="GO" id="GO:0004672">
    <property type="term" value="F:protein kinase activity"/>
    <property type="evidence" value="ECO:0007669"/>
    <property type="project" value="InterPro"/>
</dbReference>
<dbReference type="GO" id="GO:0005524">
    <property type="term" value="F:ATP binding"/>
    <property type="evidence" value="ECO:0007669"/>
    <property type="project" value="InterPro"/>
</dbReference>
<dbReference type="EMBL" id="PGOL01000547">
    <property type="protein sequence ID" value="PKI68584.1"/>
    <property type="molecule type" value="Genomic_DNA"/>
</dbReference>
<comment type="caution">
    <text evidence="2">The sequence shown here is derived from an EMBL/GenBank/DDBJ whole genome shotgun (WGS) entry which is preliminary data.</text>
</comment>
<reference evidence="2 3" key="1">
    <citation type="submission" date="2017-11" db="EMBL/GenBank/DDBJ databases">
        <title>De-novo sequencing of pomegranate (Punica granatum L.) genome.</title>
        <authorList>
            <person name="Akparov Z."/>
            <person name="Amiraslanov A."/>
            <person name="Hajiyeva S."/>
            <person name="Abbasov M."/>
            <person name="Kaur K."/>
            <person name="Hamwieh A."/>
            <person name="Solovyev V."/>
            <person name="Salamov A."/>
            <person name="Braich B."/>
            <person name="Kosarev P."/>
            <person name="Mahmoud A."/>
            <person name="Hajiyev E."/>
            <person name="Babayeva S."/>
            <person name="Izzatullayeva V."/>
            <person name="Mammadov A."/>
            <person name="Mammadov A."/>
            <person name="Sharifova S."/>
            <person name="Ojaghi J."/>
            <person name="Eynullazada K."/>
            <person name="Bayramov B."/>
            <person name="Abdulazimova A."/>
            <person name="Shahmuradov I."/>
        </authorList>
    </citation>
    <scope>NUCLEOTIDE SEQUENCE [LARGE SCALE GENOMIC DNA]</scope>
    <source>
        <strain evidence="3">cv. AG2017</strain>
        <tissue evidence="2">Leaf</tissue>
    </source>
</reference>
<dbReference type="InterPro" id="IPR052751">
    <property type="entry name" value="Plant_MAPKKK"/>
</dbReference>
<accession>A0A2I0KJ99</accession>
<dbReference type="InterPro" id="IPR000719">
    <property type="entry name" value="Prot_kinase_dom"/>
</dbReference>
<dbReference type="SMART" id="SM00220">
    <property type="entry name" value="S_TKc"/>
    <property type="match status" value="1"/>
</dbReference>
<dbReference type="Gene3D" id="1.10.510.10">
    <property type="entry name" value="Transferase(Phosphotransferase) domain 1"/>
    <property type="match status" value="1"/>
</dbReference>
<dbReference type="STRING" id="22663.A0A2I0KJ99"/>